<keyword evidence="3" id="KW-0862">Zinc</keyword>
<dbReference type="PROSITE" id="PS50119">
    <property type="entry name" value="ZF_BBOX"/>
    <property type="match status" value="2"/>
</dbReference>
<sequence length="400" mass="45153">MDPKSQDEEEEEERKQQQQRLCDFCGASTAVLYCRADSAKLCFACDHQVHSTNRLFKNHRRSHLCDSCDANPSSIHCFTHNTVLCQNCDWALHGRTSSGPAQHDRRPIEGFNGCPSAIELFSFLGFQDLGKKSVFGGGVLDLWGVWETPPIVSIDDLIASSTSEEECSGLNLQTVGIPPLPKNRNTSCGKYKDEMIHQLHDMLKVENSLNNGFEDVEALLGFQAFASVPNFEPGCTDFNCFEASSIQWKGKCSDTMDDTQSRGHHEERLVPPEKLSDAGEGGLRPLAHHKEESKSPIRKESLPVIPKSTPRYLTNHNRDLSISRYKEKKKTRRLIARRNTIVKKINLLDQFHAVHAWSPRPPSRVTFRCLYMRSTFDMNLVKPGPSAEQESGVDLPRWNE</sequence>
<dbReference type="CDD" id="cd19821">
    <property type="entry name" value="Bbox1_BBX-like"/>
    <property type="match status" value="2"/>
</dbReference>
<evidence type="ECO:0000256" key="1">
    <source>
        <dbReference type="ARBA" id="ARBA00022723"/>
    </source>
</evidence>
<evidence type="ECO:0000256" key="4">
    <source>
        <dbReference type="PROSITE-ProRule" id="PRU00024"/>
    </source>
</evidence>
<dbReference type="InterPro" id="IPR049808">
    <property type="entry name" value="CONSTANS-like_Bbox1"/>
</dbReference>
<name>A0AAP0JTA7_9MAGN</name>
<evidence type="ECO:0000313" key="8">
    <source>
        <dbReference type="Proteomes" id="UP001419268"/>
    </source>
</evidence>
<dbReference type="PANTHER" id="PTHR31717:SF58">
    <property type="entry name" value="ZINC FINGER PROTEIN CONSTANS-LIKE 13"/>
    <property type="match status" value="1"/>
</dbReference>
<feature type="domain" description="B box-type" evidence="6">
    <location>
        <begin position="60"/>
        <end position="108"/>
    </location>
</feature>
<feature type="region of interest" description="Disordered" evidence="5">
    <location>
        <begin position="256"/>
        <end position="298"/>
    </location>
</feature>
<comment type="caution">
    <text evidence="7">The sequence shown here is derived from an EMBL/GenBank/DDBJ whole genome shotgun (WGS) entry which is preliminary data.</text>
</comment>
<keyword evidence="1" id="KW-0479">Metal-binding</keyword>
<dbReference type="AlphaFoldDB" id="A0AAP0JTA7"/>
<dbReference type="Pfam" id="PF00643">
    <property type="entry name" value="zf-B_box"/>
    <property type="match status" value="1"/>
</dbReference>
<feature type="region of interest" description="Disordered" evidence="5">
    <location>
        <begin position="381"/>
        <end position="400"/>
    </location>
</feature>
<evidence type="ECO:0000313" key="7">
    <source>
        <dbReference type="EMBL" id="KAK9139444.1"/>
    </source>
</evidence>
<dbReference type="SMART" id="SM00336">
    <property type="entry name" value="BBOX"/>
    <property type="match status" value="2"/>
</dbReference>
<evidence type="ECO:0000259" key="6">
    <source>
        <dbReference type="PROSITE" id="PS50119"/>
    </source>
</evidence>
<keyword evidence="8" id="KW-1185">Reference proteome</keyword>
<feature type="compositionally biased region" description="Basic and acidic residues" evidence="5">
    <location>
        <begin position="288"/>
        <end position="298"/>
    </location>
</feature>
<dbReference type="PANTHER" id="PTHR31717">
    <property type="entry name" value="ZINC FINGER PROTEIN CONSTANS-LIKE 10"/>
    <property type="match status" value="1"/>
</dbReference>
<dbReference type="EMBL" id="JBBNAG010000004">
    <property type="protein sequence ID" value="KAK9139444.1"/>
    <property type="molecule type" value="Genomic_DNA"/>
</dbReference>
<evidence type="ECO:0000256" key="2">
    <source>
        <dbReference type="ARBA" id="ARBA00022771"/>
    </source>
</evidence>
<proteinExistence type="predicted"/>
<feature type="compositionally biased region" description="Basic and acidic residues" evidence="5">
    <location>
        <begin position="256"/>
        <end position="277"/>
    </location>
</feature>
<dbReference type="GO" id="GO:0008270">
    <property type="term" value="F:zinc ion binding"/>
    <property type="evidence" value="ECO:0007669"/>
    <property type="project" value="UniProtKB-KW"/>
</dbReference>
<evidence type="ECO:0000256" key="5">
    <source>
        <dbReference type="SAM" id="MobiDB-lite"/>
    </source>
</evidence>
<protein>
    <recommendedName>
        <fullName evidence="6">B box-type domain-containing protein</fullName>
    </recommendedName>
</protein>
<organism evidence="7 8">
    <name type="scientific">Stephania cephalantha</name>
    <dbReference type="NCBI Taxonomy" id="152367"/>
    <lineage>
        <taxon>Eukaryota</taxon>
        <taxon>Viridiplantae</taxon>
        <taxon>Streptophyta</taxon>
        <taxon>Embryophyta</taxon>
        <taxon>Tracheophyta</taxon>
        <taxon>Spermatophyta</taxon>
        <taxon>Magnoliopsida</taxon>
        <taxon>Ranunculales</taxon>
        <taxon>Menispermaceae</taxon>
        <taxon>Menispermoideae</taxon>
        <taxon>Cissampelideae</taxon>
        <taxon>Stephania</taxon>
    </lineage>
</organism>
<gene>
    <name evidence="7" type="ORF">Scep_009125</name>
</gene>
<feature type="domain" description="B box-type" evidence="6">
    <location>
        <begin position="17"/>
        <end position="64"/>
    </location>
</feature>
<reference evidence="7 8" key="1">
    <citation type="submission" date="2024-01" db="EMBL/GenBank/DDBJ databases">
        <title>Genome assemblies of Stephania.</title>
        <authorList>
            <person name="Yang L."/>
        </authorList>
    </citation>
    <scope>NUCLEOTIDE SEQUENCE [LARGE SCALE GENOMIC DNA]</scope>
    <source>
        <strain evidence="7">JXDWG</strain>
        <tissue evidence="7">Leaf</tissue>
    </source>
</reference>
<keyword evidence="2 4" id="KW-0863">Zinc-finger</keyword>
<dbReference type="Proteomes" id="UP001419268">
    <property type="component" value="Unassembled WGS sequence"/>
</dbReference>
<dbReference type="InterPro" id="IPR000315">
    <property type="entry name" value="Znf_B-box"/>
</dbReference>
<accession>A0AAP0JTA7</accession>
<evidence type="ECO:0000256" key="3">
    <source>
        <dbReference type="ARBA" id="ARBA00022833"/>
    </source>
</evidence>